<name>A0A8J5FQB7_ZINOF</name>
<protein>
    <submittedName>
        <fullName evidence="1">Uncharacterized protein</fullName>
    </submittedName>
</protein>
<dbReference type="EMBL" id="JACMSC010000013">
    <property type="protein sequence ID" value="KAG6492938.1"/>
    <property type="molecule type" value="Genomic_DNA"/>
</dbReference>
<dbReference type="SUPFAM" id="SSF51445">
    <property type="entry name" value="(Trans)glycosidases"/>
    <property type="match status" value="1"/>
</dbReference>
<dbReference type="InterPro" id="IPR014756">
    <property type="entry name" value="Ig_E-set"/>
</dbReference>
<evidence type="ECO:0000313" key="1">
    <source>
        <dbReference type="EMBL" id="KAG6492938.1"/>
    </source>
</evidence>
<dbReference type="AlphaFoldDB" id="A0A8J5FQB7"/>
<reference evidence="1 2" key="1">
    <citation type="submission" date="2020-08" db="EMBL/GenBank/DDBJ databases">
        <title>Plant Genome Project.</title>
        <authorList>
            <person name="Zhang R.-G."/>
        </authorList>
    </citation>
    <scope>NUCLEOTIDE SEQUENCE [LARGE SCALE GENOMIC DNA]</scope>
    <source>
        <tissue evidence="1">Rhizome</tissue>
    </source>
</reference>
<evidence type="ECO:0000313" key="2">
    <source>
        <dbReference type="Proteomes" id="UP000734854"/>
    </source>
</evidence>
<comment type="caution">
    <text evidence="1">The sequence shown here is derived from an EMBL/GenBank/DDBJ whole genome shotgun (WGS) entry which is preliminary data.</text>
</comment>
<dbReference type="Proteomes" id="UP000734854">
    <property type="component" value="Unassembled WGS sequence"/>
</dbReference>
<dbReference type="SUPFAM" id="SSF81296">
    <property type="entry name" value="E set domains"/>
    <property type="match status" value="1"/>
</dbReference>
<keyword evidence="2" id="KW-1185">Reference proteome</keyword>
<accession>A0A8J5FQB7</accession>
<sequence length="158" mass="17577">MYNTSVLKGYHDLELSMATELMVLKDGDKGHHFDSSVILLDPYAKLVSIRKRFGDITDKMSMFLGTYDFTSSPFDWVDGSSGLDPKICGSHLGVTDEILHLLGLGINAVELLPVFGLMKLCGEPLQIKCPSDNQTVDNGVIDEENKHEDDEYGRICYD</sequence>
<gene>
    <name evidence="1" type="ORF">ZIOFF_047909</name>
</gene>
<dbReference type="PANTHER" id="PTHR43002">
    <property type="entry name" value="GLYCOGEN DEBRANCHING ENZYME"/>
    <property type="match status" value="1"/>
</dbReference>
<proteinExistence type="predicted"/>
<dbReference type="InterPro" id="IPR017853">
    <property type="entry name" value="GH"/>
</dbReference>
<dbReference type="GO" id="GO:0004553">
    <property type="term" value="F:hydrolase activity, hydrolyzing O-glycosyl compounds"/>
    <property type="evidence" value="ECO:0007669"/>
    <property type="project" value="UniProtKB-ARBA"/>
</dbReference>
<organism evidence="1 2">
    <name type="scientific">Zingiber officinale</name>
    <name type="common">Ginger</name>
    <name type="synonym">Amomum zingiber</name>
    <dbReference type="NCBI Taxonomy" id="94328"/>
    <lineage>
        <taxon>Eukaryota</taxon>
        <taxon>Viridiplantae</taxon>
        <taxon>Streptophyta</taxon>
        <taxon>Embryophyta</taxon>
        <taxon>Tracheophyta</taxon>
        <taxon>Spermatophyta</taxon>
        <taxon>Magnoliopsida</taxon>
        <taxon>Liliopsida</taxon>
        <taxon>Zingiberales</taxon>
        <taxon>Zingiberaceae</taxon>
        <taxon>Zingiber</taxon>
    </lineage>
</organism>